<dbReference type="InterPro" id="IPR019742">
    <property type="entry name" value="MacrogloblnA2_CS"/>
</dbReference>
<dbReference type="InterPro" id="IPR008930">
    <property type="entry name" value="Terpenoid_cyclase/PrenylTrfase"/>
</dbReference>
<dbReference type="Gene3D" id="2.60.40.690">
    <property type="entry name" value="Alpha-macroglobulin, receptor-binding domain"/>
    <property type="match status" value="1"/>
</dbReference>
<evidence type="ECO:0000256" key="4">
    <source>
        <dbReference type="SAM" id="SignalP"/>
    </source>
</evidence>
<evidence type="ECO:0000259" key="5">
    <source>
        <dbReference type="SMART" id="SM01359"/>
    </source>
</evidence>
<dbReference type="GeneID" id="108043608"/>
<dbReference type="SUPFAM" id="SSF49410">
    <property type="entry name" value="Alpha-macroglobulin receptor domain"/>
    <property type="match status" value="1"/>
</dbReference>
<keyword evidence="3" id="KW-1015">Disulfide bond</keyword>
<dbReference type="Gene3D" id="2.20.130.20">
    <property type="match status" value="1"/>
</dbReference>
<dbReference type="EnsemblMetazoa" id="XM_017122389.2">
    <property type="protein sequence ID" value="XP_016977878.2"/>
    <property type="gene ID" value="LOC108043608"/>
</dbReference>
<dbReference type="SMART" id="SM01359">
    <property type="entry name" value="A2M_N_2"/>
    <property type="match status" value="1"/>
</dbReference>
<reference evidence="8" key="2">
    <citation type="submission" date="2025-05" db="UniProtKB">
        <authorList>
            <consortium name="EnsemblMetazoa"/>
        </authorList>
    </citation>
    <scope>IDENTIFICATION</scope>
</reference>
<dbReference type="Gene3D" id="2.60.120.1540">
    <property type="match status" value="1"/>
</dbReference>
<organism evidence="8 9">
    <name type="scientific">Drosophila rhopaloa</name>
    <name type="common">Fruit fly</name>
    <dbReference type="NCBI Taxonomy" id="1041015"/>
    <lineage>
        <taxon>Eukaryota</taxon>
        <taxon>Metazoa</taxon>
        <taxon>Ecdysozoa</taxon>
        <taxon>Arthropoda</taxon>
        <taxon>Hexapoda</taxon>
        <taxon>Insecta</taxon>
        <taxon>Pterygota</taxon>
        <taxon>Neoptera</taxon>
        <taxon>Endopterygota</taxon>
        <taxon>Diptera</taxon>
        <taxon>Brachycera</taxon>
        <taxon>Muscomorpha</taxon>
        <taxon>Ephydroidea</taxon>
        <taxon>Drosophilidae</taxon>
        <taxon>Drosophila</taxon>
        <taxon>Sophophora</taxon>
    </lineage>
</organism>
<keyword evidence="9" id="KW-1185">Reference proteome</keyword>
<dbReference type="PANTHER" id="PTHR11412:SF136">
    <property type="entry name" value="CD109 ANTIGEN"/>
    <property type="match status" value="1"/>
</dbReference>
<dbReference type="InterPro" id="IPR001599">
    <property type="entry name" value="Macroglobln_a2"/>
</dbReference>
<dbReference type="InterPro" id="IPR009048">
    <property type="entry name" value="A-macroglobulin_rcpt-bd"/>
</dbReference>
<dbReference type="InterPro" id="IPR011626">
    <property type="entry name" value="Alpha-macroglobulin_TED"/>
</dbReference>
<dbReference type="Gene3D" id="6.20.50.160">
    <property type="match status" value="1"/>
</dbReference>
<dbReference type="Proteomes" id="UP001652680">
    <property type="component" value="Unassembled WGS sequence"/>
</dbReference>
<evidence type="ECO:0000256" key="1">
    <source>
        <dbReference type="ARBA" id="ARBA00022729"/>
    </source>
</evidence>
<dbReference type="Pfam" id="PF07678">
    <property type="entry name" value="TED_complement"/>
    <property type="match status" value="1"/>
</dbReference>
<feature type="signal peptide" evidence="4">
    <location>
        <begin position="1"/>
        <end position="19"/>
    </location>
</feature>
<feature type="chain" id="PRO_5045939854" description="CD109 antigen" evidence="4">
    <location>
        <begin position="20"/>
        <end position="1355"/>
    </location>
</feature>
<feature type="domain" description="Alpha-2-macroglobulin bait region" evidence="5">
    <location>
        <begin position="410"/>
        <end position="544"/>
    </location>
</feature>
<reference evidence="9" key="1">
    <citation type="journal article" date="2021" name="Elife">
        <title>Highly contiguous assemblies of 101 drosophilid genomes.</title>
        <authorList>
            <person name="Kim B.Y."/>
            <person name="Wang J.R."/>
            <person name="Miller D.E."/>
            <person name="Barmina O."/>
            <person name="Delaney E."/>
            <person name="Thompson A."/>
            <person name="Comeault A.A."/>
            <person name="Peede D."/>
            <person name="D'Agostino E.R."/>
            <person name="Pelaez J."/>
            <person name="Aguilar J.M."/>
            <person name="Haji D."/>
            <person name="Matsunaga T."/>
            <person name="Armstrong E.E."/>
            <person name="Zych M."/>
            <person name="Ogawa Y."/>
            <person name="Stamenkovic-Radak M."/>
            <person name="Jelic M."/>
            <person name="Veselinovic M.S."/>
            <person name="Tanaskovic M."/>
            <person name="Eric P."/>
            <person name="Gao J.J."/>
            <person name="Katoh T.K."/>
            <person name="Toda M.J."/>
            <person name="Watabe H."/>
            <person name="Watada M."/>
            <person name="Davis J.S."/>
            <person name="Moyle L.C."/>
            <person name="Manoli G."/>
            <person name="Bertolini E."/>
            <person name="Kostal V."/>
            <person name="Hawley R.S."/>
            <person name="Takahashi A."/>
            <person name="Jones C.D."/>
            <person name="Price D.K."/>
            <person name="Whiteman N."/>
            <person name="Kopp A."/>
            <person name="Matute D.R."/>
            <person name="Petrov D.A."/>
        </authorList>
    </citation>
    <scope>NUCLEOTIDE SEQUENCE [LARGE SCALE GENOMIC DNA]</scope>
</reference>
<dbReference type="Pfam" id="PF07703">
    <property type="entry name" value="A2M_BRD"/>
    <property type="match status" value="1"/>
</dbReference>
<dbReference type="PROSITE" id="PS00477">
    <property type="entry name" value="ALPHA_2_MACROGLOBULIN"/>
    <property type="match status" value="1"/>
</dbReference>
<dbReference type="InterPro" id="IPR041555">
    <property type="entry name" value="MG3"/>
</dbReference>
<dbReference type="Gene3D" id="2.60.40.10">
    <property type="entry name" value="Immunoglobulins"/>
    <property type="match status" value="1"/>
</dbReference>
<dbReference type="InterPro" id="IPR036595">
    <property type="entry name" value="A-macroglobulin_rcpt-bd_sf"/>
</dbReference>
<dbReference type="Pfam" id="PF00207">
    <property type="entry name" value="A2M"/>
    <property type="match status" value="1"/>
</dbReference>
<dbReference type="InterPro" id="IPR002890">
    <property type="entry name" value="MG2"/>
</dbReference>
<dbReference type="InterPro" id="IPR050473">
    <property type="entry name" value="A2M/Complement_sys"/>
</dbReference>
<dbReference type="InterPro" id="IPR047565">
    <property type="entry name" value="Alpha-macroglob_thiol-ester_cl"/>
</dbReference>
<protein>
    <recommendedName>
        <fullName evidence="10">CD109 antigen</fullName>
    </recommendedName>
</protein>
<name>A0ABM5HBZ4_DRORH</name>
<dbReference type="Gene3D" id="2.60.40.1940">
    <property type="match status" value="1"/>
</dbReference>
<sequence>MTWFLLWTFIFQYVLIINAKGNFLVVAPDTLQSYIDYEVAVTLHSADMDSVIKVSLDGPSFTRSQSIYIQPMSTRKLSFNIPKLTGGEYQLTAEGLQGIIFKESKKLFMSEDKASIFIQTDKATYKPGDLLQFRVLFLDRQTRPARIDKPITIEIHDGDKNLIKQWKEVKPTKGVFSGELNLSEHPVLGNWTMAVQVQDEGRVTKDIKVDKYVLPKFGVRIHTAEHVVASNGHIRTAIYAKYSFGKPVKGKATISIEGGRSEKTVDIDGKVNVELPFASTDKSPLKVVATVTEELTDLKQNGSAYVTLHQNRYKLIAIRWPENFRGGQNITFPVAVTNVDGTAVMHPTSNLTFNFSCCGHSKIIEKPLISSVAKAAKVFPDSRCGKCEVSTAFEGAVNLTQTISKLEKSLRIELNNTKHYLRQRVEFQVISSEVLPYFMFTVVARGKIVVNKYVQVARDVGNKHFSFQPTVDMMPQATICVHYVVNGVMHSDEKTIEFEKDFGNSIEIRVPENADPGQNVSLEVRTDPHSFVGLLGVDQKVLFLRSGNDLSQEHVINDLRKYGSTGVVTLTNANVSTIEEGGECIFENGSCGVESRTNFKYTSSHKGKQTAAVKSVQSTSAEVSHPPIRQEFPETWLFMNITDVSENGFEMVHKEIPDTITSWVITGFSLNPISGFSMTKSHSKIRVFKPFFVSSNLPYSVKRGEVIAIPLVVFNYMDSPVRATVTMDNSDQDYEFSEVINANEARSLQEGQRSKAIWIPANTGASVSFMIRPKKIGVTILKIIAKCPIGQDIILEKLKVEPDGVTKYVNKAILVKANRLHRRSLEPYENTLSVDVIPTDIVPDSEFVELEVGGDLTAPTITNIDNLVRLPRGCGEQNMVNFVPNILVLRYLEATKRREPAIEKQAKKFLASGYQTELYFKKKDGSFSVFTNAASSTWLTAYVIRSFHMAAKFTDIDPSLLTAGLDFLASKQKENGEFPVNGALYSDIKNPLAFTSYVLLTFFENKEHIPRYQRVIDRAVQFVACEVNSSNDQYSLAIAALALAKAKNSKAGSVLARLESMARRKGDRKWWSKKPNSVGSHDVELTSYVLLAMLEHGITDSPMTIADWLVAQRNSNGGFRSTHDTVMGLQALTQFAIETSLPVGDMDILFALSKFGAKSSLKVTPEKALTVQSHVLPKTTREVHVSASGRGVSLVQLSYRHNVVTKEESPSFKIKTTVKDSPINRLELEICSEYTPVEASDKGKPSNMAVMEVQLPSGFLADADDLKRTKSSPDVKIVETKKGDTMVVVYFESLSPGDPKCVTVTASLVHAVALQKPSYVVLYDYYVLERRATEYYAVRSSLCEICQDEECRRGC</sequence>
<dbReference type="RefSeq" id="XP_016977878.2">
    <property type="nucleotide sequence ID" value="XM_017122389.2"/>
</dbReference>
<accession>A0ABM5HBZ4</accession>
<evidence type="ECO:0000256" key="3">
    <source>
        <dbReference type="ARBA" id="ARBA00023157"/>
    </source>
</evidence>
<keyword evidence="1 4" id="KW-0732">Signal</keyword>
<proteinExistence type="predicted"/>
<dbReference type="SMART" id="SM01360">
    <property type="entry name" value="A2M"/>
    <property type="match status" value="1"/>
</dbReference>
<dbReference type="SUPFAM" id="SSF48239">
    <property type="entry name" value="Terpenoid cyclases/Protein prenyltransferases"/>
    <property type="match status" value="1"/>
</dbReference>
<evidence type="ECO:0000313" key="8">
    <source>
        <dbReference type="EnsemblMetazoa" id="XP_016977878.2"/>
    </source>
</evidence>
<dbReference type="Pfam" id="PF01835">
    <property type="entry name" value="MG2"/>
    <property type="match status" value="1"/>
</dbReference>
<evidence type="ECO:0000259" key="6">
    <source>
        <dbReference type="SMART" id="SM01360"/>
    </source>
</evidence>
<dbReference type="Gene3D" id="2.60.40.2950">
    <property type="match status" value="1"/>
</dbReference>
<dbReference type="Pfam" id="PF07677">
    <property type="entry name" value="A2M_recep"/>
    <property type="match status" value="1"/>
</dbReference>
<dbReference type="Pfam" id="PF17791">
    <property type="entry name" value="MG3"/>
    <property type="match status" value="1"/>
</dbReference>
<dbReference type="InterPro" id="IPR013783">
    <property type="entry name" value="Ig-like_fold"/>
</dbReference>
<keyword evidence="2" id="KW-0882">Thioester bond</keyword>
<evidence type="ECO:0000256" key="2">
    <source>
        <dbReference type="ARBA" id="ARBA00022966"/>
    </source>
</evidence>
<evidence type="ECO:0000259" key="7">
    <source>
        <dbReference type="SMART" id="SM01361"/>
    </source>
</evidence>
<evidence type="ECO:0000313" key="9">
    <source>
        <dbReference type="Proteomes" id="UP001652680"/>
    </source>
</evidence>
<dbReference type="Gene3D" id="2.60.40.1930">
    <property type="match status" value="2"/>
</dbReference>
<dbReference type="SMART" id="SM01419">
    <property type="entry name" value="Thiol-ester_cl"/>
    <property type="match status" value="1"/>
</dbReference>
<evidence type="ECO:0008006" key="10">
    <source>
        <dbReference type="Google" id="ProtNLM"/>
    </source>
</evidence>
<dbReference type="SMART" id="SM01361">
    <property type="entry name" value="A2M_recep"/>
    <property type="match status" value="1"/>
</dbReference>
<feature type="domain" description="Alpha-2-macroglobulin" evidence="6">
    <location>
        <begin position="635"/>
        <end position="727"/>
    </location>
</feature>
<dbReference type="InterPro" id="IPR011625">
    <property type="entry name" value="A2M_N_BRD"/>
</dbReference>
<dbReference type="Gene3D" id="1.50.10.20">
    <property type="match status" value="1"/>
</dbReference>
<feature type="domain" description="Alpha-macroglobulin receptor-binding" evidence="7">
    <location>
        <begin position="1246"/>
        <end position="1336"/>
    </location>
</feature>
<dbReference type="PANTHER" id="PTHR11412">
    <property type="entry name" value="MACROGLOBULIN / COMPLEMENT"/>
    <property type="match status" value="1"/>
</dbReference>